<name>A0A1J8Q7X7_9AGAM</name>
<keyword evidence="4" id="KW-0732">Signal</keyword>
<dbReference type="CDD" id="cd04730">
    <property type="entry name" value="NPD_like"/>
    <property type="match status" value="1"/>
</dbReference>
<keyword evidence="1" id="KW-0285">Flavoprotein</keyword>
<dbReference type="SUPFAM" id="SSF51412">
    <property type="entry name" value="Inosine monophosphate dehydrogenase (IMPDH)"/>
    <property type="match status" value="1"/>
</dbReference>
<dbReference type="Proteomes" id="UP000183567">
    <property type="component" value="Unassembled WGS sequence"/>
</dbReference>
<dbReference type="Gene3D" id="3.20.20.70">
    <property type="entry name" value="Aldolase class I"/>
    <property type="match status" value="1"/>
</dbReference>
<dbReference type="PANTHER" id="PTHR32332:SF31">
    <property type="entry name" value="2-NITROPROPANE DIOXYGENASE FAMILY, PUTATIVE (AFU_ORTHOLOGUE AFUA_2G09850)-RELATED"/>
    <property type="match status" value="1"/>
</dbReference>
<proteinExistence type="predicted"/>
<keyword evidence="3" id="KW-0560">Oxidoreductase</keyword>
<dbReference type="InterPro" id="IPR013785">
    <property type="entry name" value="Aldolase_TIM"/>
</dbReference>
<dbReference type="GO" id="GO:0018580">
    <property type="term" value="F:nitronate monooxygenase activity"/>
    <property type="evidence" value="ECO:0007669"/>
    <property type="project" value="InterPro"/>
</dbReference>
<comment type="caution">
    <text evidence="5">The sequence shown here is derived from an EMBL/GenBank/DDBJ whole genome shotgun (WGS) entry which is preliminary data.</text>
</comment>
<reference evidence="5 6" key="1">
    <citation type="submission" date="2016-03" db="EMBL/GenBank/DDBJ databases">
        <title>Comparative genomics of the ectomycorrhizal sister species Rhizopogon vinicolor and Rhizopogon vesiculosus (Basidiomycota: Boletales) reveals a divergence of the mating type B locus.</title>
        <authorList>
            <person name="Mujic A.B."/>
            <person name="Kuo A."/>
            <person name="Tritt A."/>
            <person name="Lipzen A."/>
            <person name="Chen C."/>
            <person name="Johnson J."/>
            <person name="Sharma A."/>
            <person name="Barry K."/>
            <person name="Grigoriev I.V."/>
            <person name="Spatafora J.W."/>
        </authorList>
    </citation>
    <scope>NUCLEOTIDE SEQUENCE [LARGE SCALE GENOMIC DNA]</scope>
    <source>
        <strain evidence="5 6">AM-OR11-056</strain>
    </source>
</reference>
<evidence type="ECO:0000313" key="6">
    <source>
        <dbReference type="Proteomes" id="UP000183567"/>
    </source>
</evidence>
<protein>
    <submittedName>
        <fullName evidence="5">Uncharacterized protein</fullName>
    </submittedName>
</protein>
<keyword evidence="6" id="KW-1185">Reference proteome</keyword>
<evidence type="ECO:0000256" key="1">
    <source>
        <dbReference type="ARBA" id="ARBA00022630"/>
    </source>
</evidence>
<dbReference type="InterPro" id="IPR004136">
    <property type="entry name" value="NMO"/>
</dbReference>
<feature type="signal peptide" evidence="4">
    <location>
        <begin position="1"/>
        <end position="20"/>
    </location>
</feature>
<evidence type="ECO:0000313" key="5">
    <source>
        <dbReference type="EMBL" id="OJA09761.1"/>
    </source>
</evidence>
<organism evidence="5 6">
    <name type="scientific">Rhizopogon vesiculosus</name>
    <dbReference type="NCBI Taxonomy" id="180088"/>
    <lineage>
        <taxon>Eukaryota</taxon>
        <taxon>Fungi</taxon>
        <taxon>Dikarya</taxon>
        <taxon>Basidiomycota</taxon>
        <taxon>Agaricomycotina</taxon>
        <taxon>Agaricomycetes</taxon>
        <taxon>Agaricomycetidae</taxon>
        <taxon>Boletales</taxon>
        <taxon>Suillineae</taxon>
        <taxon>Rhizopogonaceae</taxon>
        <taxon>Rhizopogon</taxon>
    </lineage>
</organism>
<evidence type="ECO:0000256" key="3">
    <source>
        <dbReference type="ARBA" id="ARBA00023002"/>
    </source>
</evidence>
<keyword evidence="2" id="KW-0288">FMN</keyword>
<gene>
    <name evidence="5" type="ORF">AZE42_01473</name>
</gene>
<evidence type="ECO:0000256" key="4">
    <source>
        <dbReference type="SAM" id="SignalP"/>
    </source>
</evidence>
<dbReference type="PANTHER" id="PTHR32332">
    <property type="entry name" value="2-NITROPROPANE DIOXYGENASE"/>
    <property type="match status" value="1"/>
</dbReference>
<dbReference type="Pfam" id="PF03060">
    <property type="entry name" value="NMO"/>
    <property type="match status" value="1"/>
</dbReference>
<feature type="chain" id="PRO_5012498590" evidence="4">
    <location>
        <begin position="21"/>
        <end position="345"/>
    </location>
</feature>
<sequence>MSKIHNAFTVLMGIPTPVVAAPMAGASGGALAAQASAAGAFGFMSAGYLTSTRIQEELSTARAQLHLSETDTLPIGVGYLGWQLDKDPASAIDLLNVALSNRVRAIWLAFGNNIGRWIEYVRSYDASSGRNHKTLIFVPISSVDAALTAIHEWKVDILVAQGSESGGHGYRAAPPLLTLVPAVLAVLPKEGPPLLAAGGLSTGGHIASFLTLGTSGVVLGTRFLMTKESFYNEVQKKMLVAANASSTVRTMSFDLARGTLDWPEGIDGRAIYNRTVKDIDDGVNVEIVRENWDKATQNADADRILVWAGTGVELITEIQSTQDVVRELHADMMRHLSLVSALIAT</sequence>
<dbReference type="OrthoDB" id="2349068at2759"/>
<evidence type="ECO:0000256" key="2">
    <source>
        <dbReference type="ARBA" id="ARBA00022643"/>
    </source>
</evidence>
<dbReference type="EMBL" id="LVVM01005803">
    <property type="protein sequence ID" value="OJA09761.1"/>
    <property type="molecule type" value="Genomic_DNA"/>
</dbReference>
<dbReference type="STRING" id="180088.A0A1J8Q7X7"/>
<accession>A0A1J8Q7X7</accession>
<dbReference type="AlphaFoldDB" id="A0A1J8Q7X7"/>